<keyword evidence="6" id="KW-0472">Membrane</keyword>
<dbReference type="CDD" id="cd00082">
    <property type="entry name" value="HisKA"/>
    <property type="match status" value="1"/>
</dbReference>
<keyword evidence="5" id="KW-0175">Coiled coil</keyword>
<dbReference type="Gene3D" id="3.30.565.10">
    <property type="entry name" value="Histidine kinase-like ATPase, C-terminal domain"/>
    <property type="match status" value="1"/>
</dbReference>
<feature type="modified residue" description="4-aspartylphosphate" evidence="4">
    <location>
        <position position="681"/>
    </location>
</feature>
<keyword evidence="6" id="KW-1133">Transmembrane helix</keyword>
<feature type="domain" description="Response regulatory" evidence="8">
    <location>
        <begin position="632"/>
        <end position="751"/>
    </location>
</feature>
<dbReference type="InterPro" id="IPR011006">
    <property type="entry name" value="CheY-like_superfamily"/>
</dbReference>
<dbReference type="CDD" id="cd16922">
    <property type="entry name" value="HATPase_EvgS-ArcB-TorS-like"/>
    <property type="match status" value="1"/>
</dbReference>
<dbReference type="Pfam" id="PF00072">
    <property type="entry name" value="Response_reg"/>
    <property type="match status" value="1"/>
</dbReference>
<evidence type="ECO:0000259" key="7">
    <source>
        <dbReference type="PROSITE" id="PS50109"/>
    </source>
</evidence>
<dbReference type="InterPro" id="IPR003661">
    <property type="entry name" value="HisK_dim/P_dom"/>
</dbReference>
<keyword evidence="10" id="KW-1185">Reference proteome</keyword>
<dbReference type="SMART" id="SM00448">
    <property type="entry name" value="REC"/>
    <property type="match status" value="1"/>
</dbReference>
<dbReference type="PROSITE" id="PS50110">
    <property type="entry name" value="RESPONSE_REGULATORY"/>
    <property type="match status" value="1"/>
</dbReference>
<accession>A0ABY6MTK3</accession>
<dbReference type="SUPFAM" id="SSF55874">
    <property type="entry name" value="ATPase domain of HSP90 chaperone/DNA topoisomerase II/histidine kinase"/>
    <property type="match status" value="1"/>
</dbReference>
<sequence>MAGRDGAMGAGLDRRKGSQLASMVGAALSVLLLVSAVAAALYLQHAARRSWQLEADNYAQALAAHASEVFAASEYLLRGMAESMEALAAVSAATGASFRDLVGTPEVHDELRTRRAPFRMLEQLAIAGPDGRVLNSSRPFSSTAAPVLDSRDIARLVAQPRGTTYLTPARRDPSTGIWAFYLCRAIVAPEGRLLAVAAVGISSAAVSAFFERLHLQGRLLRPGEAAISLLRDDLAVLARAPIAEAAVGHRLLASPRLPTPGWQGGAEGVPILVTWEIRPEAEEHSVLATRRLEQHPALVAVAVHESLYLKEWRSQALAIVALAATALALLAYAFRQLVRRLREREDQHAEAERLRRQAEAANRAKSQFLATMSHELRTPMNGILGSAELLARSGPGEEREQHVKNVLRSARHMMGLIDDILDYTQLEAGEIPLVLQPFDAVAVARDVTRMFESAARAKGLELRFEAPAQTLPLLLGDVHHLALVLAHLVSNAVKFTREGHVTVRACVTATGPSGSVHVLRYEVEDTGIGISPSKRTEIFHPFSQVDGSATRAAGGTGLGLAICLKLAQLMGGELDFSSTPALGSTFWLQLPLEPAPEGAVPQASTRLEERFVHSGVMPFEPVEPPPAPPTCHVLVVEDNPVNAMVVQAQLAEIGCESTVAEDGETALRMLASQHFDLVLLDCMLPGISGMDVARRWRALEAEHGLPHLPLVALTADVMDSNRAASAAAGMDDFLPKPCSLEQLRGVVERWAHARSGQPPAP</sequence>
<dbReference type="InterPro" id="IPR005467">
    <property type="entry name" value="His_kinase_dom"/>
</dbReference>
<dbReference type="Pfam" id="PF02518">
    <property type="entry name" value="HATPase_c"/>
    <property type="match status" value="1"/>
</dbReference>
<evidence type="ECO:0000256" key="6">
    <source>
        <dbReference type="SAM" id="Phobius"/>
    </source>
</evidence>
<keyword evidence="3 4" id="KW-0597">Phosphoprotein</keyword>
<proteinExistence type="predicted"/>
<dbReference type="Proteomes" id="UP001163266">
    <property type="component" value="Chromosome"/>
</dbReference>
<dbReference type="Gene3D" id="3.40.50.2300">
    <property type="match status" value="1"/>
</dbReference>
<dbReference type="PROSITE" id="PS50109">
    <property type="entry name" value="HIS_KIN"/>
    <property type="match status" value="1"/>
</dbReference>
<dbReference type="InterPro" id="IPR004358">
    <property type="entry name" value="Sig_transdc_His_kin-like_C"/>
</dbReference>
<dbReference type="EMBL" id="CP110257">
    <property type="protein sequence ID" value="UZD55343.1"/>
    <property type="molecule type" value="Genomic_DNA"/>
</dbReference>
<feature type="transmembrane region" description="Helical" evidence="6">
    <location>
        <begin position="20"/>
        <end position="43"/>
    </location>
</feature>
<evidence type="ECO:0000256" key="5">
    <source>
        <dbReference type="SAM" id="Coils"/>
    </source>
</evidence>
<name>A0ABY6MTK3_9BURK</name>
<keyword evidence="6" id="KW-0812">Transmembrane</keyword>
<dbReference type="Gene3D" id="1.10.287.130">
    <property type="match status" value="1"/>
</dbReference>
<feature type="coiled-coil region" evidence="5">
    <location>
        <begin position="334"/>
        <end position="371"/>
    </location>
</feature>
<evidence type="ECO:0000256" key="1">
    <source>
        <dbReference type="ARBA" id="ARBA00000085"/>
    </source>
</evidence>
<dbReference type="Pfam" id="PF00512">
    <property type="entry name" value="HisKA"/>
    <property type="match status" value="1"/>
</dbReference>
<evidence type="ECO:0000313" key="9">
    <source>
        <dbReference type="EMBL" id="UZD55343.1"/>
    </source>
</evidence>
<dbReference type="SUPFAM" id="SSF52172">
    <property type="entry name" value="CheY-like"/>
    <property type="match status" value="1"/>
</dbReference>
<organism evidence="9 10">
    <name type="scientific">Caldimonas aquatica</name>
    <dbReference type="NCBI Taxonomy" id="376175"/>
    <lineage>
        <taxon>Bacteria</taxon>
        <taxon>Pseudomonadati</taxon>
        <taxon>Pseudomonadota</taxon>
        <taxon>Betaproteobacteria</taxon>
        <taxon>Burkholderiales</taxon>
        <taxon>Sphaerotilaceae</taxon>
        <taxon>Caldimonas</taxon>
    </lineage>
</organism>
<reference evidence="9" key="1">
    <citation type="submission" date="2022-10" db="EMBL/GenBank/DDBJ databases">
        <title>Complete genome sequence of Schlegelella aquatica LMG 23380.</title>
        <authorList>
            <person name="Musilova J."/>
            <person name="Kourilova X."/>
            <person name="Bezdicek M."/>
            <person name="Hermankova K."/>
            <person name="Obruca S."/>
            <person name="Sedlar K."/>
        </authorList>
    </citation>
    <scope>NUCLEOTIDE SEQUENCE</scope>
    <source>
        <strain evidence="9">LMG 23380</strain>
    </source>
</reference>
<dbReference type="InterPro" id="IPR001789">
    <property type="entry name" value="Sig_transdc_resp-reg_receiver"/>
</dbReference>
<evidence type="ECO:0000256" key="3">
    <source>
        <dbReference type="ARBA" id="ARBA00022553"/>
    </source>
</evidence>
<feature type="domain" description="Histidine kinase" evidence="7">
    <location>
        <begin position="371"/>
        <end position="594"/>
    </location>
</feature>
<protein>
    <recommendedName>
        <fullName evidence="2">histidine kinase</fullName>
        <ecNumber evidence="2">2.7.13.3</ecNumber>
    </recommendedName>
</protein>
<dbReference type="Gene3D" id="3.30.450.20">
    <property type="entry name" value="PAS domain"/>
    <property type="match status" value="1"/>
</dbReference>
<evidence type="ECO:0000313" key="10">
    <source>
        <dbReference type="Proteomes" id="UP001163266"/>
    </source>
</evidence>
<dbReference type="PANTHER" id="PTHR45339:SF5">
    <property type="entry name" value="HISTIDINE KINASE"/>
    <property type="match status" value="1"/>
</dbReference>
<keyword evidence="9" id="KW-0547">Nucleotide-binding</keyword>
<dbReference type="GO" id="GO:0005524">
    <property type="term" value="F:ATP binding"/>
    <property type="evidence" value="ECO:0007669"/>
    <property type="project" value="UniProtKB-KW"/>
</dbReference>
<dbReference type="RefSeq" id="WP_264893098.1">
    <property type="nucleotide sequence ID" value="NZ_CP110257.1"/>
</dbReference>
<feature type="transmembrane region" description="Helical" evidence="6">
    <location>
        <begin position="316"/>
        <end position="334"/>
    </location>
</feature>
<dbReference type="SMART" id="SM00387">
    <property type="entry name" value="HATPase_c"/>
    <property type="match status" value="1"/>
</dbReference>
<comment type="catalytic activity">
    <reaction evidence="1">
        <text>ATP + protein L-histidine = ADP + protein N-phospho-L-histidine.</text>
        <dbReference type="EC" id="2.7.13.3"/>
    </reaction>
</comment>
<dbReference type="InterPro" id="IPR036097">
    <property type="entry name" value="HisK_dim/P_sf"/>
</dbReference>
<dbReference type="SMART" id="SM00388">
    <property type="entry name" value="HisKA"/>
    <property type="match status" value="1"/>
</dbReference>
<gene>
    <name evidence="9" type="ORF">OMP39_01760</name>
</gene>
<evidence type="ECO:0000259" key="8">
    <source>
        <dbReference type="PROSITE" id="PS50110"/>
    </source>
</evidence>
<dbReference type="PANTHER" id="PTHR45339">
    <property type="entry name" value="HYBRID SIGNAL TRANSDUCTION HISTIDINE KINASE J"/>
    <property type="match status" value="1"/>
</dbReference>
<dbReference type="PRINTS" id="PR00344">
    <property type="entry name" value="BCTRLSENSOR"/>
</dbReference>
<dbReference type="InterPro" id="IPR003594">
    <property type="entry name" value="HATPase_dom"/>
</dbReference>
<dbReference type="CDD" id="cd17546">
    <property type="entry name" value="REC_hyHK_CKI1_RcsC-like"/>
    <property type="match status" value="1"/>
</dbReference>
<dbReference type="InterPro" id="IPR036890">
    <property type="entry name" value="HATPase_C_sf"/>
</dbReference>
<dbReference type="CDD" id="cd18773">
    <property type="entry name" value="PDC1_HK_sensor"/>
    <property type="match status" value="1"/>
</dbReference>
<dbReference type="SUPFAM" id="SSF47384">
    <property type="entry name" value="Homodimeric domain of signal transducing histidine kinase"/>
    <property type="match status" value="1"/>
</dbReference>
<evidence type="ECO:0000256" key="4">
    <source>
        <dbReference type="PROSITE-ProRule" id="PRU00169"/>
    </source>
</evidence>
<evidence type="ECO:0000256" key="2">
    <source>
        <dbReference type="ARBA" id="ARBA00012438"/>
    </source>
</evidence>
<dbReference type="EC" id="2.7.13.3" evidence="2"/>
<keyword evidence="9" id="KW-0067">ATP-binding</keyword>